<dbReference type="PANTHER" id="PTHR43317">
    <property type="entry name" value="THERMOSPERMINE SYNTHASE ACAULIS5"/>
    <property type="match status" value="1"/>
</dbReference>
<dbReference type="Proteomes" id="UP000663760">
    <property type="component" value="Chromosome 6"/>
</dbReference>
<protein>
    <submittedName>
        <fullName evidence="3">Uncharacterized protein</fullName>
    </submittedName>
</protein>
<feature type="region of interest" description="Disordered" evidence="2">
    <location>
        <begin position="1"/>
        <end position="78"/>
    </location>
</feature>
<name>A0A7I8KIB8_SPIIN</name>
<accession>A0A7I8KIB8</accession>
<evidence type="ECO:0000313" key="4">
    <source>
        <dbReference type="Proteomes" id="UP000663760"/>
    </source>
</evidence>
<keyword evidence="4" id="KW-1185">Reference proteome</keyword>
<dbReference type="Gene3D" id="3.40.50.150">
    <property type="entry name" value="Vaccinia Virus protein VP39"/>
    <property type="match status" value="1"/>
</dbReference>
<evidence type="ECO:0000256" key="1">
    <source>
        <dbReference type="ARBA" id="ARBA00023115"/>
    </source>
</evidence>
<dbReference type="EMBL" id="LR746269">
    <property type="protein sequence ID" value="CAA7397533.1"/>
    <property type="molecule type" value="Genomic_DNA"/>
</dbReference>
<organism evidence="3 4">
    <name type="scientific">Spirodela intermedia</name>
    <name type="common">Intermediate duckweed</name>
    <dbReference type="NCBI Taxonomy" id="51605"/>
    <lineage>
        <taxon>Eukaryota</taxon>
        <taxon>Viridiplantae</taxon>
        <taxon>Streptophyta</taxon>
        <taxon>Embryophyta</taxon>
        <taxon>Tracheophyta</taxon>
        <taxon>Spermatophyta</taxon>
        <taxon>Magnoliopsida</taxon>
        <taxon>Liliopsida</taxon>
        <taxon>Araceae</taxon>
        <taxon>Lemnoideae</taxon>
        <taxon>Spirodela</taxon>
    </lineage>
</organism>
<dbReference type="InterPro" id="IPR029063">
    <property type="entry name" value="SAM-dependent_MTases_sf"/>
</dbReference>
<dbReference type="SUPFAM" id="SSF53335">
    <property type="entry name" value="S-adenosyl-L-methionine-dependent methyltransferases"/>
    <property type="match status" value="1"/>
</dbReference>
<gene>
    <name evidence="3" type="ORF">SI8410_06008198</name>
</gene>
<dbReference type="FunFam" id="3.40.50.150:FF:000299">
    <property type="entry name" value="S-adenosyl-L-methionine-dependent methyltransferases superfamily protein"/>
    <property type="match status" value="1"/>
</dbReference>
<evidence type="ECO:0000256" key="2">
    <source>
        <dbReference type="SAM" id="MobiDB-lite"/>
    </source>
</evidence>
<dbReference type="OrthoDB" id="2016285at2759"/>
<evidence type="ECO:0000313" key="3">
    <source>
        <dbReference type="EMBL" id="CAA7397533.1"/>
    </source>
</evidence>
<reference evidence="3" key="1">
    <citation type="submission" date="2020-02" db="EMBL/GenBank/DDBJ databases">
        <authorList>
            <person name="Scholz U."/>
            <person name="Mascher M."/>
            <person name="Fiebig A."/>
        </authorList>
    </citation>
    <scope>NUCLEOTIDE SEQUENCE</scope>
</reference>
<dbReference type="PANTHER" id="PTHR43317:SF1">
    <property type="entry name" value="THERMOSPERMINE SYNTHASE ACAULIS5"/>
    <property type="match status" value="1"/>
</dbReference>
<dbReference type="AlphaFoldDB" id="A0A7I8KIB8"/>
<dbReference type="GO" id="GO:0006596">
    <property type="term" value="P:polyamine biosynthetic process"/>
    <property type="evidence" value="ECO:0007669"/>
    <property type="project" value="UniProtKB-KW"/>
</dbReference>
<dbReference type="CDD" id="cd02440">
    <property type="entry name" value="AdoMet_MTases"/>
    <property type="match status" value="1"/>
</dbReference>
<feature type="compositionally biased region" description="Low complexity" evidence="2">
    <location>
        <begin position="47"/>
        <end position="57"/>
    </location>
</feature>
<dbReference type="GO" id="GO:0010487">
    <property type="term" value="F:thermospermine synthase activity"/>
    <property type="evidence" value="ECO:0007669"/>
    <property type="project" value="TreeGrafter"/>
</dbReference>
<keyword evidence="1" id="KW-0620">Polyamine biosynthesis</keyword>
<proteinExistence type="predicted"/>
<sequence length="341" mass="37622">MTSLKPHIQPSRRSPALPTISPISASPFHLRPPENTPRNPSSLLLRAAKSNQAQPQKKPSPSPPPVVSAGDHDEDGIPSDCVKTLARFKSRYNYIRVLEVSRRADHQFAGSRLLLLDAPGNIHSISFLLKLLTTTYFDVFATFPPVLPPGPIGILGFGAGSAARLILHLYPEAQVHGWELDPAVVSVGREFFGLEKLEKQNPERLFVHIGDALQGEVGGDGFAGILVDLFSKGSLIPELQDSETWKRLKRRLRKGGRILVNCGGSCVEAEDPRRDGKLVMEETLKAMDEVFRQDLYVLNLGHRSEDSTLALTGPLPDLSAWRQALPSPLKHYVDMWTPFRG</sequence>